<evidence type="ECO:0000313" key="1">
    <source>
        <dbReference type="Proteomes" id="UP000887580"/>
    </source>
</evidence>
<name>A0AC35GVH6_9BILA</name>
<accession>A0AC35GVH6</accession>
<dbReference type="Proteomes" id="UP000887580">
    <property type="component" value="Unplaced"/>
</dbReference>
<protein>
    <submittedName>
        <fullName evidence="2">BZIP domain-containing protein</fullName>
    </submittedName>
</protein>
<proteinExistence type="predicted"/>
<evidence type="ECO:0000313" key="2">
    <source>
        <dbReference type="WBParaSite" id="PS1159_v2.g8963.t1"/>
    </source>
</evidence>
<reference evidence="2" key="1">
    <citation type="submission" date="2022-11" db="UniProtKB">
        <authorList>
            <consortium name="WormBaseParasite"/>
        </authorList>
    </citation>
    <scope>IDENTIFICATION</scope>
</reference>
<sequence length="325" mass="36587">MSIRFLTKQEPSTFTEDVQSPTTTTNPWIRLDVKQEVSEFSYIPIQQQRQDATALAAFSRPPRSRNSRPPLPPPPQPIIAPSPIQSFEDVIEAIRTGRTPSVDHLKKANKRYTPYSLESNFDRIRPSSSSRSSSHSDSRCSSVELGSGKKYSLSSLSSNEVKERKKEQNILAARRYRQRRNELLNERREEIEKLEKRKTDLQILEASLAGQIQALKDLFAEQLKQRVSGAISPADTKESSKHSTAVQACVDDIEVDSITVVEKEMNAEEASVGEVDCVIVEKESEKELAVVLSFVTEENGESKEEESSVEKSEIPQILIEEKVQV</sequence>
<dbReference type="WBParaSite" id="PS1159_v2.g8963.t1">
    <property type="protein sequence ID" value="PS1159_v2.g8963.t1"/>
    <property type="gene ID" value="PS1159_v2.g8963"/>
</dbReference>
<organism evidence="1 2">
    <name type="scientific">Panagrolaimus sp. PS1159</name>
    <dbReference type="NCBI Taxonomy" id="55785"/>
    <lineage>
        <taxon>Eukaryota</taxon>
        <taxon>Metazoa</taxon>
        <taxon>Ecdysozoa</taxon>
        <taxon>Nematoda</taxon>
        <taxon>Chromadorea</taxon>
        <taxon>Rhabditida</taxon>
        <taxon>Tylenchina</taxon>
        <taxon>Panagrolaimomorpha</taxon>
        <taxon>Panagrolaimoidea</taxon>
        <taxon>Panagrolaimidae</taxon>
        <taxon>Panagrolaimus</taxon>
    </lineage>
</organism>